<dbReference type="RefSeq" id="WP_077341381.1">
    <property type="nucleotide sequence ID" value="NZ_CP019605.1"/>
</dbReference>
<keyword evidence="3" id="KW-1185">Reference proteome</keyword>
<dbReference type="STRING" id="1610493.RPIT_05465"/>
<dbReference type="AlphaFoldDB" id="A0A1Q2CDY0"/>
<sequence length="219" mass="23343">MSAREDVLQLIRRATADVTERNPDVDVPVEWTYGRALPTADVIADFVEKVEDYKAAVRRCPEVGAAETIIEALSALDARSVVVPDGLPDAWVQALSGAGFELHRDEPVLSHAQLNSIDAVLTTAAVGMADSGTIALDHGDGQGRRALTLLPDRHIVVVREDQVVSDVPEGMARLAPALRARRPVTWLSGGSATSDIELSRVEGVHGPRHLSVVLVAGAQ</sequence>
<dbReference type="InterPro" id="IPR037171">
    <property type="entry name" value="NagB/RpiA_transferase-like"/>
</dbReference>
<dbReference type="OrthoDB" id="9794187at2"/>
<proteinExistence type="predicted"/>
<dbReference type="PANTHER" id="PTHR43682:SF1">
    <property type="entry name" value="LACTATE UTILIZATION PROTEIN C"/>
    <property type="match status" value="1"/>
</dbReference>
<name>A0A1Q2CDY0_9ACTN</name>
<protein>
    <submittedName>
        <fullName evidence="2">Lactate utilization protein C</fullName>
    </submittedName>
</protein>
<dbReference type="Pfam" id="PF02589">
    <property type="entry name" value="LUD_dom"/>
    <property type="match status" value="1"/>
</dbReference>
<dbReference type="KEGG" id="tfl:RPIT_05465"/>
<accession>A0A1Q2CDY0</accession>
<dbReference type="InterPro" id="IPR003741">
    <property type="entry name" value="LUD_dom"/>
</dbReference>
<evidence type="ECO:0000313" key="3">
    <source>
        <dbReference type="Proteomes" id="UP000188324"/>
    </source>
</evidence>
<feature type="domain" description="LUD" evidence="1">
    <location>
        <begin position="111"/>
        <end position="215"/>
    </location>
</feature>
<dbReference type="EMBL" id="CP019605">
    <property type="protein sequence ID" value="AQP44329.1"/>
    <property type="molecule type" value="Genomic_DNA"/>
</dbReference>
<dbReference type="SUPFAM" id="SSF100950">
    <property type="entry name" value="NagB/RpiA/CoA transferase-like"/>
    <property type="match status" value="1"/>
</dbReference>
<dbReference type="InterPro" id="IPR024185">
    <property type="entry name" value="FTHF_cligase-like_sf"/>
</dbReference>
<reference evidence="2 3" key="1">
    <citation type="journal article" date="2016" name="Int. J. Syst. Evol. Microbiol.">
        <title>Tessaracoccus flavus sp. nov., isolated from the drainage system of a lindane-producing factory.</title>
        <authorList>
            <person name="Kumari R."/>
            <person name="Singh P."/>
            <person name="Schumann P."/>
            <person name="Lal R."/>
        </authorList>
    </citation>
    <scope>NUCLEOTIDE SEQUENCE [LARGE SCALE GENOMIC DNA]</scope>
    <source>
        <strain evidence="2 3">RP1T</strain>
    </source>
</reference>
<evidence type="ECO:0000313" key="2">
    <source>
        <dbReference type="EMBL" id="AQP44329.1"/>
    </source>
</evidence>
<dbReference type="Proteomes" id="UP000188324">
    <property type="component" value="Chromosome"/>
</dbReference>
<gene>
    <name evidence="2" type="ORF">RPIT_05465</name>
</gene>
<evidence type="ECO:0000259" key="1">
    <source>
        <dbReference type="Pfam" id="PF02589"/>
    </source>
</evidence>
<dbReference type="Gene3D" id="3.40.50.10420">
    <property type="entry name" value="NagB/RpiA/CoA transferase-like"/>
    <property type="match status" value="1"/>
</dbReference>
<dbReference type="PANTHER" id="PTHR43682">
    <property type="entry name" value="LACTATE UTILIZATION PROTEIN C"/>
    <property type="match status" value="1"/>
</dbReference>
<organism evidence="2 3">
    <name type="scientific">Tessaracoccus flavus</name>
    <dbReference type="NCBI Taxonomy" id="1610493"/>
    <lineage>
        <taxon>Bacteria</taxon>
        <taxon>Bacillati</taxon>
        <taxon>Actinomycetota</taxon>
        <taxon>Actinomycetes</taxon>
        <taxon>Propionibacteriales</taxon>
        <taxon>Propionibacteriaceae</taxon>
        <taxon>Tessaracoccus</taxon>
    </lineage>
</organism>